<dbReference type="GO" id="GO:0051539">
    <property type="term" value="F:4 iron, 4 sulfur cluster binding"/>
    <property type="evidence" value="ECO:0007669"/>
    <property type="project" value="UniProtKB-KW"/>
</dbReference>
<dbReference type="InterPro" id="IPR006656">
    <property type="entry name" value="Mopterin_OxRdtase"/>
</dbReference>
<dbReference type="Pfam" id="PF01568">
    <property type="entry name" value="Molydop_binding"/>
    <property type="match status" value="1"/>
</dbReference>
<evidence type="ECO:0000259" key="10">
    <source>
        <dbReference type="PROSITE" id="PS51669"/>
    </source>
</evidence>
<dbReference type="SUPFAM" id="SSF50692">
    <property type="entry name" value="ADC-like"/>
    <property type="match status" value="1"/>
</dbReference>
<evidence type="ECO:0000256" key="1">
    <source>
        <dbReference type="ARBA" id="ARBA00001966"/>
    </source>
</evidence>
<accession>A0A8J7K749</accession>
<dbReference type="Gene3D" id="3.40.50.740">
    <property type="match status" value="1"/>
</dbReference>
<evidence type="ECO:0000256" key="2">
    <source>
        <dbReference type="ARBA" id="ARBA00004196"/>
    </source>
</evidence>
<evidence type="ECO:0000256" key="8">
    <source>
        <dbReference type="ARBA" id="ARBA00023014"/>
    </source>
</evidence>
<comment type="subcellular location">
    <subcellularLocation>
        <location evidence="2">Cell envelope</location>
    </subcellularLocation>
</comment>
<dbReference type="GO" id="GO:0043546">
    <property type="term" value="F:molybdopterin cofactor binding"/>
    <property type="evidence" value="ECO:0007669"/>
    <property type="project" value="InterPro"/>
</dbReference>
<evidence type="ECO:0000256" key="9">
    <source>
        <dbReference type="SAM" id="MobiDB-lite"/>
    </source>
</evidence>
<evidence type="ECO:0000256" key="4">
    <source>
        <dbReference type="ARBA" id="ARBA00022485"/>
    </source>
</evidence>
<proteinExistence type="inferred from homology"/>
<organism evidence="11 12">
    <name type="scientific">Pontibacterium sinense</name>
    <dbReference type="NCBI Taxonomy" id="2781979"/>
    <lineage>
        <taxon>Bacteria</taxon>
        <taxon>Pseudomonadati</taxon>
        <taxon>Pseudomonadota</taxon>
        <taxon>Gammaproteobacteria</taxon>
        <taxon>Oceanospirillales</taxon>
        <taxon>Oceanospirillaceae</taxon>
        <taxon>Pontibacterium</taxon>
    </lineage>
</organism>
<dbReference type="SUPFAM" id="SSF53706">
    <property type="entry name" value="Formate dehydrogenase/DMSO reductase, domains 1-3"/>
    <property type="match status" value="1"/>
</dbReference>
<evidence type="ECO:0000313" key="12">
    <source>
        <dbReference type="Proteomes" id="UP000640333"/>
    </source>
</evidence>
<evidence type="ECO:0000256" key="3">
    <source>
        <dbReference type="ARBA" id="ARBA00010312"/>
    </source>
</evidence>
<dbReference type="SMART" id="SM00926">
    <property type="entry name" value="Molybdop_Fe4S4"/>
    <property type="match status" value="1"/>
</dbReference>
<dbReference type="EMBL" id="JADEYS010000029">
    <property type="protein sequence ID" value="MBE9399530.1"/>
    <property type="molecule type" value="Genomic_DNA"/>
</dbReference>
<keyword evidence="5" id="KW-0479">Metal-binding</keyword>
<dbReference type="GO" id="GO:0016491">
    <property type="term" value="F:oxidoreductase activity"/>
    <property type="evidence" value="ECO:0007669"/>
    <property type="project" value="UniProtKB-KW"/>
</dbReference>
<keyword evidence="8" id="KW-0411">Iron-sulfur</keyword>
<dbReference type="Gene3D" id="3.30.200.210">
    <property type="match status" value="1"/>
</dbReference>
<sequence length="974" mass="109824">MTSQANVIPVQSGLPEFEDRDNQETKYTTCYMCACRCGIKVTVEDNKVRFIQGNPNHPINKGVLCAKGNSGIMKQYSPAKLSSPLLRKPGTERGAGEFEEISWDQALDMLEKRLSHIRATDPKKLAYFTGRDQMQALTGMWASQFGTINWAAHGGFCSVNMAAGGLYTMGHAFWEFGDPDWDNTKYFMMWGVAEDHSSNPIKLGLKKLKERGAKFVAVNPVRTGYQAIADEWVAIRPGTDAVLALSMVHVLLKNKLVDEEFLIRYTNSPQLVVNTPGQKGDGLFYRGESGEIQVWDLVKEEYVDANLPDINPALFGEFTMPDGTPVRTAMTIMIDKYMDEQYAPENAAKECGVSAEDIERMALEMAHVAFKETITIDVEWTDWAGRKQDKFIGRPVSMHAMRGISAHSNGFQTCRAIHLLQVLLGTIDCPGGHLAKPPFPKHVPPGIKPAKEMAPNTPLKSPPLGFPTCPEDLAIDADGNPLRIDKAYSWDAPVSCHGLMHMVISNAVKGDPYEIDTLMLFMANMAWNSSMNTAQTMDMLCEKKEDGEYKIPFIVCSDAFNSEMVAYSDLVLPDTTYLERYDTISMLDRPISEPHAACDSVRIPVVQPDRNVMSWQEVMVEMAGRLGFPAFSKPEGGRKYEGYKDFIVNFEKEPGIGFLAGYRGKDGDKSLRGEPNPRQWEAYEENEGFFEMHLEPNQRYMRHANKDYLELAKEAAWVGSTNQIVIELYSEKIQTFRLAGQGLYDGPMPTEEHHKERLVKYFDPLPTYYMPLEEQRIDREEYPFHAVNQRPMFMYHSWDSQNAWLRQIMSQNYLFMNRVAAEKMGIDDLSWVWVESHNGKIRVQIKHMEGTNEQTVWTWNAIAKRGGAWGLSDDANEATDAFLMNHLISELLPQKGDNEDRVTNSDPITGQAAWYDLRVKITPAAPGETGAWPSFSALKSQPNAKPSPDMLSYTSHENVNLNRPMSDILTRGEK</sequence>
<evidence type="ECO:0000256" key="5">
    <source>
        <dbReference type="ARBA" id="ARBA00022723"/>
    </source>
</evidence>
<keyword evidence="6" id="KW-0560">Oxidoreductase</keyword>
<dbReference type="InterPro" id="IPR006963">
    <property type="entry name" value="Mopterin_OxRdtase_4Fe-4S_dom"/>
</dbReference>
<evidence type="ECO:0000313" key="11">
    <source>
        <dbReference type="EMBL" id="MBE9399530.1"/>
    </source>
</evidence>
<reference evidence="11" key="1">
    <citation type="submission" date="2020-10" db="EMBL/GenBank/DDBJ databases">
        <title>Bacterium isolated from coastal waters sediment.</title>
        <authorList>
            <person name="Chen R.-J."/>
            <person name="Lu D.-C."/>
            <person name="Zhu K.-L."/>
            <person name="Du Z.-J."/>
        </authorList>
    </citation>
    <scope>NUCLEOTIDE SEQUENCE</scope>
    <source>
        <strain evidence="11">N1Y112</strain>
    </source>
</reference>
<evidence type="ECO:0000256" key="6">
    <source>
        <dbReference type="ARBA" id="ARBA00023002"/>
    </source>
</evidence>
<dbReference type="Pfam" id="PF04879">
    <property type="entry name" value="Molybdop_Fe4S4"/>
    <property type="match status" value="1"/>
</dbReference>
<dbReference type="Gene3D" id="3.40.228.10">
    <property type="entry name" value="Dimethylsulfoxide Reductase, domain 2"/>
    <property type="match status" value="1"/>
</dbReference>
<dbReference type="InterPro" id="IPR009010">
    <property type="entry name" value="Asp_de-COase-like_dom_sf"/>
</dbReference>
<dbReference type="RefSeq" id="WP_193955225.1">
    <property type="nucleotide sequence ID" value="NZ_JADEYS010000029.1"/>
</dbReference>
<comment type="cofactor">
    <cofactor evidence="1">
        <name>[4Fe-4S] cluster</name>
        <dbReference type="ChEBI" id="CHEBI:49883"/>
    </cofactor>
</comment>
<dbReference type="Pfam" id="PF00384">
    <property type="entry name" value="Molybdopterin"/>
    <property type="match status" value="1"/>
</dbReference>
<keyword evidence="7" id="KW-0408">Iron</keyword>
<evidence type="ECO:0000256" key="7">
    <source>
        <dbReference type="ARBA" id="ARBA00023004"/>
    </source>
</evidence>
<dbReference type="PANTHER" id="PTHR43598:SF5">
    <property type="entry name" value="DMSO REDUCTASE CHAIN A"/>
    <property type="match status" value="1"/>
</dbReference>
<feature type="region of interest" description="Disordered" evidence="9">
    <location>
        <begin position="932"/>
        <end position="956"/>
    </location>
</feature>
<dbReference type="PROSITE" id="PS51669">
    <property type="entry name" value="4FE4S_MOW_BIS_MGD"/>
    <property type="match status" value="1"/>
</dbReference>
<dbReference type="CDD" id="cd02783">
    <property type="entry name" value="MopB_CT_2"/>
    <property type="match status" value="1"/>
</dbReference>
<dbReference type="GO" id="GO:0030313">
    <property type="term" value="C:cell envelope"/>
    <property type="evidence" value="ECO:0007669"/>
    <property type="project" value="UniProtKB-SubCell"/>
</dbReference>
<dbReference type="InterPro" id="IPR006657">
    <property type="entry name" value="MoPterin_dinucl-bd_dom"/>
</dbReference>
<comment type="caution">
    <text evidence="11">The sequence shown here is derived from an EMBL/GenBank/DDBJ whole genome shotgun (WGS) entry which is preliminary data.</text>
</comment>
<dbReference type="Gene3D" id="2.40.40.20">
    <property type="match status" value="1"/>
</dbReference>
<comment type="similarity">
    <text evidence="3">Belongs to the prokaryotic molybdopterin-containing oxidoreductase family.</text>
</comment>
<name>A0A8J7K749_9GAMM</name>
<feature type="domain" description="4Fe-4S Mo/W bis-MGD-type" evidence="10">
    <location>
        <begin position="22"/>
        <end position="79"/>
    </location>
</feature>
<keyword evidence="12" id="KW-1185">Reference proteome</keyword>
<keyword evidence="4" id="KW-0004">4Fe-4S</keyword>
<dbReference type="GO" id="GO:0046872">
    <property type="term" value="F:metal ion binding"/>
    <property type="evidence" value="ECO:0007669"/>
    <property type="project" value="UniProtKB-KW"/>
</dbReference>
<gene>
    <name evidence="11" type="ORF">IOQ59_19890</name>
</gene>
<dbReference type="PANTHER" id="PTHR43598">
    <property type="entry name" value="TUNGSTEN-CONTAINING FORMYLMETHANOFURAN DEHYDROGENASE 2 SUBUNIT B"/>
    <property type="match status" value="1"/>
</dbReference>
<protein>
    <submittedName>
        <fullName evidence="11">Molybdopterin oxidoreductase family protein</fullName>
    </submittedName>
</protein>
<dbReference type="Proteomes" id="UP000640333">
    <property type="component" value="Unassembled WGS sequence"/>
</dbReference>
<dbReference type="AlphaFoldDB" id="A0A8J7K749"/>